<accession>A0ABV6NC21</accession>
<gene>
    <name evidence="1" type="ORF">ACFFH4_03880</name>
</gene>
<proteinExistence type="predicted"/>
<protein>
    <submittedName>
        <fullName evidence="1">Uncharacterized protein</fullName>
    </submittedName>
</protein>
<dbReference type="EMBL" id="JBHLTR010000004">
    <property type="protein sequence ID" value="MFC0558186.1"/>
    <property type="molecule type" value="Genomic_DNA"/>
</dbReference>
<evidence type="ECO:0000313" key="2">
    <source>
        <dbReference type="Proteomes" id="UP001589833"/>
    </source>
</evidence>
<comment type="caution">
    <text evidence="1">The sequence shown here is derived from an EMBL/GenBank/DDBJ whole genome shotgun (WGS) entry which is preliminary data.</text>
</comment>
<name>A0ABV6NC21_9BACI</name>
<dbReference type="Gene3D" id="1.20.1260.10">
    <property type="match status" value="1"/>
</dbReference>
<keyword evidence="2" id="KW-1185">Reference proteome</keyword>
<evidence type="ECO:0000313" key="1">
    <source>
        <dbReference type="EMBL" id="MFC0558186.1"/>
    </source>
</evidence>
<reference evidence="1 2" key="1">
    <citation type="submission" date="2024-09" db="EMBL/GenBank/DDBJ databases">
        <authorList>
            <person name="Sun Q."/>
            <person name="Mori K."/>
        </authorList>
    </citation>
    <scope>NUCLEOTIDE SEQUENCE [LARGE SCALE GENOMIC DNA]</scope>
    <source>
        <strain evidence="1 2">NCAIM B.02301</strain>
    </source>
</reference>
<sequence length="44" mass="5135">MSIKQAFSSSELGTLWMAYQQNTMLSRILDYFINKSVDTDAWRS</sequence>
<organism evidence="1 2">
    <name type="scientific">Halalkalibacter alkalisediminis</name>
    <dbReference type="NCBI Taxonomy" id="935616"/>
    <lineage>
        <taxon>Bacteria</taxon>
        <taxon>Bacillati</taxon>
        <taxon>Bacillota</taxon>
        <taxon>Bacilli</taxon>
        <taxon>Bacillales</taxon>
        <taxon>Bacillaceae</taxon>
        <taxon>Halalkalibacter</taxon>
    </lineage>
</organism>
<dbReference type="RefSeq" id="WP_337956333.1">
    <property type="nucleotide sequence ID" value="NZ_JAQQWT010000003.1"/>
</dbReference>
<dbReference type="InterPro" id="IPR012347">
    <property type="entry name" value="Ferritin-like"/>
</dbReference>
<dbReference type="Proteomes" id="UP001589833">
    <property type="component" value="Unassembled WGS sequence"/>
</dbReference>